<evidence type="ECO:0000256" key="1">
    <source>
        <dbReference type="SAM" id="Phobius"/>
    </source>
</evidence>
<dbReference type="InterPro" id="IPR029242">
    <property type="entry name" value="MLANA"/>
</dbReference>
<organism evidence="2 3">
    <name type="scientific">Pelusios castaneus</name>
    <name type="common">West African mud turtle</name>
    <dbReference type="NCBI Taxonomy" id="367368"/>
    <lineage>
        <taxon>Eukaryota</taxon>
        <taxon>Metazoa</taxon>
        <taxon>Chordata</taxon>
        <taxon>Craniata</taxon>
        <taxon>Vertebrata</taxon>
        <taxon>Euteleostomi</taxon>
        <taxon>Archelosauria</taxon>
        <taxon>Testudinata</taxon>
        <taxon>Testudines</taxon>
        <taxon>Pleurodira</taxon>
        <taxon>Pelomedusidae</taxon>
        <taxon>Pelusios</taxon>
    </lineage>
</organism>
<evidence type="ECO:0008006" key="4">
    <source>
        <dbReference type="Google" id="ProtNLM"/>
    </source>
</evidence>
<sequence length="138" mass="15795">MGHVSTSEAFYFLHSFFLYGYVLFSDWIFFCNRAAGIGILVVVLAALLIIGCWYYRRRSGYKSLQVSVATDVLVHHHYHRARAAVFLHHVLPHLTLIRSPLVPPSPPKGLTPQFGDHWPRRPDQDPGTTELVLYKHTL</sequence>
<evidence type="ECO:0000313" key="2">
    <source>
        <dbReference type="Ensembl" id="ENSPCEP00000024982.1"/>
    </source>
</evidence>
<keyword evidence="1" id="KW-0472">Membrane</keyword>
<feature type="transmembrane region" description="Helical" evidence="1">
    <location>
        <begin position="9"/>
        <end position="29"/>
    </location>
</feature>
<reference evidence="2" key="2">
    <citation type="submission" date="2025-09" db="UniProtKB">
        <authorList>
            <consortium name="Ensembl"/>
        </authorList>
    </citation>
    <scope>IDENTIFICATION</scope>
</reference>
<proteinExistence type="predicted"/>
<keyword evidence="1" id="KW-0812">Transmembrane</keyword>
<keyword evidence="3" id="KW-1185">Reference proteome</keyword>
<dbReference type="Proteomes" id="UP000694393">
    <property type="component" value="Unplaced"/>
</dbReference>
<feature type="transmembrane region" description="Helical" evidence="1">
    <location>
        <begin position="35"/>
        <end position="55"/>
    </location>
</feature>
<dbReference type="Pfam" id="PF14991">
    <property type="entry name" value="MLANA"/>
    <property type="match status" value="1"/>
</dbReference>
<dbReference type="GO" id="GO:0005789">
    <property type="term" value="C:endoplasmic reticulum membrane"/>
    <property type="evidence" value="ECO:0007669"/>
    <property type="project" value="TreeGrafter"/>
</dbReference>
<evidence type="ECO:0000313" key="3">
    <source>
        <dbReference type="Proteomes" id="UP000694393"/>
    </source>
</evidence>
<dbReference type="PANTHER" id="PTHR15305:SF0">
    <property type="entry name" value="MELANOMA ANTIGEN RECOGNIZED BY T-CELLS 1"/>
    <property type="match status" value="1"/>
</dbReference>
<protein>
    <recommendedName>
        <fullName evidence="4">Melan-A</fullName>
    </recommendedName>
</protein>
<dbReference type="PANTHER" id="PTHR15305">
    <property type="entry name" value="MELANOMA ANTIGEN RECOGNIZED BY T-CELLS 1"/>
    <property type="match status" value="1"/>
</dbReference>
<keyword evidence="1" id="KW-1133">Transmembrane helix</keyword>
<dbReference type="AlphaFoldDB" id="A0A8C8SPD5"/>
<dbReference type="Ensembl" id="ENSPCET00000025820.1">
    <property type="protein sequence ID" value="ENSPCEP00000024982.1"/>
    <property type="gene ID" value="ENSPCEG00000018858.1"/>
</dbReference>
<reference evidence="2" key="1">
    <citation type="submission" date="2025-08" db="UniProtKB">
        <authorList>
            <consortium name="Ensembl"/>
        </authorList>
    </citation>
    <scope>IDENTIFICATION</scope>
</reference>
<name>A0A8C8SPD5_9SAUR</name>
<dbReference type="GO" id="GO:0042470">
    <property type="term" value="C:melanosome"/>
    <property type="evidence" value="ECO:0007669"/>
    <property type="project" value="InterPro"/>
</dbReference>
<dbReference type="GO" id="GO:0005802">
    <property type="term" value="C:trans-Golgi network"/>
    <property type="evidence" value="ECO:0007669"/>
    <property type="project" value="TreeGrafter"/>
</dbReference>
<accession>A0A8C8SPD5</accession>